<dbReference type="PANTHER" id="PTHR36607">
    <property type="entry name" value="1,2-DIHYDROXY-3-KETO-5-METHYLTHIOPENTENE DIOXYGENASE 4"/>
    <property type="match status" value="1"/>
</dbReference>
<sequence length="420" mass="47361">MASGRIIGLVVPVLASIDNGLNKIAGSPRPSRVCSTFSVHFNHGWLAHYFKTHHQVWQGVRGPKMMTFSGEGGAKYYDPADARKRIHKGGLISLTCTMITKEKDLTYVDNRNAEELAELLSCNSFKLSSFVERPKKDSGSLPSQDIDDIADHPLQIETFAEELKKDLVNINDDESQGSQKSIVRLSKLARNSPVDKEMREETRDLAKATKRPHCAVFSVFKGGKFLYKHQREFLQNMWSDLREKLASTSIDFIPSIKEDMFVVLESMKSFKNFDISHLEKLLEALFAQAATYDEARSISSEKGSKELLARQSSEARDHLHDAKTKENKKFARIISTKDNLESIKKEIDSLQKWMKNLTASLKQQQELLQIAQAKVFDIEEEITAIESISPLSDEAVESLKVSALHLEAAKEELKNLNSFA</sequence>
<reference evidence="3 4" key="1">
    <citation type="journal article" date="2021" name="Comput. Struct. Biotechnol. J.">
        <title>De novo genome assembly of the potent medicinal plant Rehmannia glutinosa using nanopore technology.</title>
        <authorList>
            <person name="Ma L."/>
            <person name="Dong C."/>
            <person name="Song C."/>
            <person name="Wang X."/>
            <person name="Zheng X."/>
            <person name="Niu Y."/>
            <person name="Chen S."/>
            <person name="Feng W."/>
        </authorList>
    </citation>
    <scope>NUCLEOTIDE SEQUENCE [LARGE SCALE GENOMIC DNA]</scope>
    <source>
        <strain evidence="3">DH-2019</strain>
    </source>
</reference>
<gene>
    <name evidence="3" type="ORF">DH2020_024348</name>
</gene>
<protein>
    <submittedName>
        <fullName evidence="3">Uncharacterized protein</fullName>
    </submittedName>
</protein>
<dbReference type="EMBL" id="JABTTQ020000040">
    <property type="protein sequence ID" value="KAK6141910.1"/>
    <property type="molecule type" value="Genomic_DNA"/>
</dbReference>
<feature type="region of interest" description="Disordered" evidence="2">
    <location>
        <begin position="303"/>
        <end position="323"/>
    </location>
</feature>
<evidence type="ECO:0000313" key="4">
    <source>
        <dbReference type="Proteomes" id="UP001318860"/>
    </source>
</evidence>
<evidence type="ECO:0000256" key="2">
    <source>
        <dbReference type="SAM" id="MobiDB-lite"/>
    </source>
</evidence>
<evidence type="ECO:0000256" key="1">
    <source>
        <dbReference type="SAM" id="Coils"/>
    </source>
</evidence>
<keyword evidence="4" id="KW-1185">Reference proteome</keyword>
<feature type="coiled-coil region" evidence="1">
    <location>
        <begin position="340"/>
        <end position="416"/>
    </location>
</feature>
<evidence type="ECO:0000313" key="3">
    <source>
        <dbReference type="EMBL" id="KAK6141910.1"/>
    </source>
</evidence>
<dbReference type="Proteomes" id="UP001318860">
    <property type="component" value="Unassembled WGS sequence"/>
</dbReference>
<name>A0ABR0W6V7_REHGL</name>
<keyword evidence="1" id="KW-0175">Coiled coil</keyword>
<organism evidence="3 4">
    <name type="scientific">Rehmannia glutinosa</name>
    <name type="common">Chinese foxglove</name>
    <dbReference type="NCBI Taxonomy" id="99300"/>
    <lineage>
        <taxon>Eukaryota</taxon>
        <taxon>Viridiplantae</taxon>
        <taxon>Streptophyta</taxon>
        <taxon>Embryophyta</taxon>
        <taxon>Tracheophyta</taxon>
        <taxon>Spermatophyta</taxon>
        <taxon>Magnoliopsida</taxon>
        <taxon>eudicotyledons</taxon>
        <taxon>Gunneridae</taxon>
        <taxon>Pentapetalae</taxon>
        <taxon>asterids</taxon>
        <taxon>lamiids</taxon>
        <taxon>Lamiales</taxon>
        <taxon>Orobanchaceae</taxon>
        <taxon>Rehmannieae</taxon>
        <taxon>Rehmannia</taxon>
    </lineage>
</organism>
<accession>A0ABR0W6V7</accession>
<comment type="caution">
    <text evidence="3">The sequence shown here is derived from an EMBL/GenBank/DDBJ whole genome shotgun (WGS) entry which is preliminary data.</text>
</comment>
<proteinExistence type="predicted"/>
<dbReference type="PANTHER" id="PTHR36607:SF20">
    <property type="entry name" value="AMINOTRANSFERASE-LIKE PLANT MOBILE DOMAIN-CONTAINING PROTEIN"/>
    <property type="match status" value="1"/>
</dbReference>